<dbReference type="InterPro" id="IPR002645">
    <property type="entry name" value="STAS_dom"/>
</dbReference>
<dbReference type="PROSITE" id="PS50801">
    <property type="entry name" value="STAS"/>
    <property type="match status" value="1"/>
</dbReference>
<evidence type="ECO:0000313" key="3">
    <source>
        <dbReference type="EMBL" id="MFC4028782.1"/>
    </source>
</evidence>
<dbReference type="EMBL" id="JBHSAS010000006">
    <property type="protein sequence ID" value="MFC4028069.1"/>
    <property type="molecule type" value="Genomic_DNA"/>
</dbReference>
<comment type="caution">
    <text evidence="2">The sequence shown here is derived from an EMBL/GenBank/DDBJ whole genome shotgun (WGS) entry which is preliminary data.</text>
</comment>
<name>A0ABV8H7G4_9FLAO</name>
<evidence type="ECO:0000313" key="2">
    <source>
        <dbReference type="EMBL" id="MFC4028069.1"/>
    </source>
</evidence>
<evidence type="ECO:0000259" key="1">
    <source>
        <dbReference type="PROSITE" id="PS50801"/>
    </source>
</evidence>
<dbReference type="Gene3D" id="3.30.750.24">
    <property type="entry name" value="STAS domain"/>
    <property type="match status" value="1"/>
</dbReference>
<organism evidence="2 4">
    <name type="scientific">Zunongwangia endophytica</name>
    <dbReference type="NCBI Taxonomy" id="1808945"/>
    <lineage>
        <taxon>Bacteria</taxon>
        <taxon>Pseudomonadati</taxon>
        <taxon>Bacteroidota</taxon>
        <taxon>Flavobacteriia</taxon>
        <taxon>Flavobacteriales</taxon>
        <taxon>Flavobacteriaceae</taxon>
        <taxon>Zunongwangia</taxon>
    </lineage>
</organism>
<evidence type="ECO:0000313" key="4">
    <source>
        <dbReference type="Proteomes" id="UP001595793"/>
    </source>
</evidence>
<dbReference type="Pfam" id="PF01740">
    <property type="entry name" value="STAS"/>
    <property type="match status" value="1"/>
</dbReference>
<dbReference type="RefSeq" id="WP_290231339.1">
    <property type="nucleotide sequence ID" value="NZ_JAUFPZ010000002.1"/>
</dbReference>
<feature type="domain" description="STAS" evidence="1">
    <location>
        <begin position="1"/>
        <end position="93"/>
    </location>
</feature>
<reference evidence="4" key="2">
    <citation type="journal article" date="2019" name="Int. J. Syst. Evol. Microbiol.">
        <title>The Global Catalogue of Microorganisms (GCM) 10K type strain sequencing project: providing services to taxonomists for standard genome sequencing and annotation.</title>
        <authorList>
            <consortium name="The Broad Institute Genomics Platform"/>
            <consortium name="The Broad Institute Genome Sequencing Center for Infectious Disease"/>
            <person name="Wu L."/>
            <person name="Ma J."/>
        </authorList>
    </citation>
    <scope>NUCLEOTIDE SEQUENCE [LARGE SCALE GENOMIC DNA]</scope>
    <source>
        <strain evidence="4">CECT 9128</strain>
    </source>
</reference>
<keyword evidence="4" id="KW-1185">Reference proteome</keyword>
<reference evidence="2" key="1">
    <citation type="journal article" date="2014" name="Int. J. Syst. Evol. Microbiol.">
        <title>Complete genome of a new Firmicutes species belonging to the dominant human colonic microbiota ('Ruminococcus bicirculans') reveals two chromosomes and a selective capacity to utilize plant glucans.</title>
        <authorList>
            <consortium name="NISC Comparative Sequencing Program"/>
            <person name="Wegmann U."/>
            <person name="Louis P."/>
            <person name="Goesmann A."/>
            <person name="Henrissat B."/>
            <person name="Duncan S.H."/>
            <person name="Flint H.J."/>
        </authorList>
    </citation>
    <scope>NUCLEOTIDE SEQUENCE</scope>
    <source>
        <strain evidence="2">CECT 9128</strain>
    </source>
</reference>
<dbReference type="Proteomes" id="UP001595793">
    <property type="component" value="Unassembled WGS sequence"/>
</dbReference>
<gene>
    <name evidence="2" type="ORF">ACFOS1_11680</name>
    <name evidence="3" type="ORF">ACFOS1_15285</name>
</gene>
<dbReference type="InterPro" id="IPR036513">
    <property type="entry name" value="STAS_dom_sf"/>
</dbReference>
<sequence length="93" mass="10544">MNVINEIKAIKISGILNAYTIKKIENELISGIEEAVDHLKIDINQVTEIDVTAAFTLYTLKEKAKDLGKLISIEKNDCIALEKLKEYKLERLL</sequence>
<reference evidence="2" key="3">
    <citation type="submission" date="2024-09" db="EMBL/GenBank/DDBJ databases">
        <authorList>
            <person name="Sun Q."/>
            <person name="Mori K."/>
        </authorList>
    </citation>
    <scope>NUCLEOTIDE SEQUENCE</scope>
    <source>
        <strain evidence="2">CECT 9128</strain>
    </source>
</reference>
<dbReference type="EMBL" id="JBHSAS010000011">
    <property type="protein sequence ID" value="MFC4028782.1"/>
    <property type="molecule type" value="Genomic_DNA"/>
</dbReference>
<accession>A0ABV8H7G4</accession>
<dbReference type="SUPFAM" id="SSF52091">
    <property type="entry name" value="SpoIIaa-like"/>
    <property type="match status" value="1"/>
</dbReference>
<proteinExistence type="predicted"/>
<protein>
    <submittedName>
        <fullName evidence="2">STAS domain-containing protein</fullName>
    </submittedName>
</protein>